<feature type="domain" description="GST N-terminal" evidence="1">
    <location>
        <begin position="1"/>
        <end position="81"/>
    </location>
</feature>
<keyword evidence="3" id="KW-1185">Reference proteome</keyword>
<reference evidence="2 3" key="1">
    <citation type="submission" date="2019-03" db="EMBL/GenBank/DDBJ databases">
        <title>Genomic Encyclopedia of Type Strains, Phase IV (KMG-IV): sequencing the most valuable type-strain genomes for metagenomic binning, comparative biology and taxonomic classification.</title>
        <authorList>
            <person name="Goeker M."/>
        </authorList>
    </citation>
    <scope>NUCLEOTIDE SEQUENCE [LARGE SCALE GENOMIC DNA]</scope>
    <source>
        <strain evidence="2 3">DSM 26377</strain>
    </source>
</reference>
<dbReference type="RefSeq" id="WP_133879995.1">
    <property type="nucleotide sequence ID" value="NZ_MWIN01000039.1"/>
</dbReference>
<dbReference type="PANTHER" id="PTHR44051">
    <property type="entry name" value="GLUTATHIONE S-TRANSFERASE-RELATED"/>
    <property type="match status" value="1"/>
</dbReference>
<sequence>MLKVHHLSNSRSQRVLWLVEELGVAYELVKHMRDPVTVRSPPSLFKIHPLGKGPTIEHDGKALTESGAILDYITRRVAGGKLSIPESSPEFADYCFWLHYAEGSAMGPVVFDLLNGMTGNGCGDALRGFFMNELQNSFAYISDVLSKREFLLESGFSAADINMTWVLELAEPLGHIETRPILAAYLKRMQSRPAYKRAMEKGGEQDLQMFRPKAALPLT</sequence>
<proteinExistence type="predicted"/>
<dbReference type="SFLD" id="SFLDG00358">
    <property type="entry name" value="Main_(cytGST)"/>
    <property type="match status" value="1"/>
</dbReference>
<dbReference type="SUPFAM" id="SSF47616">
    <property type="entry name" value="GST C-terminal domain-like"/>
    <property type="match status" value="1"/>
</dbReference>
<dbReference type="InterPro" id="IPR004045">
    <property type="entry name" value="Glutathione_S-Trfase_N"/>
</dbReference>
<dbReference type="Pfam" id="PF02798">
    <property type="entry name" value="GST_N"/>
    <property type="match status" value="1"/>
</dbReference>
<name>A0A4R7PBF5_9GAMM</name>
<comment type="caution">
    <text evidence="2">The sequence shown here is derived from an EMBL/GenBank/DDBJ whole genome shotgun (WGS) entry which is preliminary data.</text>
</comment>
<dbReference type="EMBL" id="SOBT01000008">
    <property type="protein sequence ID" value="TDU31415.1"/>
    <property type="molecule type" value="Genomic_DNA"/>
</dbReference>
<evidence type="ECO:0000259" key="1">
    <source>
        <dbReference type="PROSITE" id="PS50404"/>
    </source>
</evidence>
<evidence type="ECO:0000313" key="2">
    <source>
        <dbReference type="EMBL" id="TDU31415.1"/>
    </source>
</evidence>
<dbReference type="AlphaFoldDB" id="A0A4R7PBF5"/>
<dbReference type="Gene3D" id="3.40.30.10">
    <property type="entry name" value="Glutaredoxin"/>
    <property type="match status" value="1"/>
</dbReference>
<dbReference type="InterPro" id="IPR040079">
    <property type="entry name" value="Glutathione_S-Trfase"/>
</dbReference>
<dbReference type="Gene3D" id="1.20.1050.10">
    <property type="match status" value="1"/>
</dbReference>
<protein>
    <submittedName>
        <fullName evidence="2">Glutathione S-transferase</fullName>
    </submittedName>
</protein>
<dbReference type="GO" id="GO:0016740">
    <property type="term" value="F:transferase activity"/>
    <property type="evidence" value="ECO:0007669"/>
    <property type="project" value="UniProtKB-KW"/>
</dbReference>
<organism evidence="2 3">
    <name type="scientific">Panacagrimonas perspica</name>
    <dbReference type="NCBI Taxonomy" id="381431"/>
    <lineage>
        <taxon>Bacteria</taxon>
        <taxon>Pseudomonadati</taxon>
        <taxon>Pseudomonadota</taxon>
        <taxon>Gammaproteobacteria</taxon>
        <taxon>Nevskiales</taxon>
        <taxon>Nevskiaceae</taxon>
        <taxon>Panacagrimonas</taxon>
    </lineage>
</organism>
<dbReference type="SFLD" id="SFLDS00019">
    <property type="entry name" value="Glutathione_Transferase_(cytos"/>
    <property type="match status" value="1"/>
</dbReference>
<keyword evidence="2" id="KW-0808">Transferase</keyword>
<dbReference type="OrthoDB" id="9810080at2"/>
<evidence type="ECO:0000313" key="3">
    <source>
        <dbReference type="Proteomes" id="UP000295341"/>
    </source>
</evidence>
<dbReference type="CDD" id="cd03046">
    <property type="entry name" value="GST_N_GTT1_like"/>
    <property type="match status" value="1"/>
</dbReference>
<dbReference type="SUPFAM" id="SSF52833">
    <property type="entry name" value="Thioredoxin-like"/>
    <property type="match status" value="1"/>
</dbReference>
<dbReference type="PROSITE" id="PS50404">
    <property type="entry name" value="GST_NTER"/>
    <property type="match status" value="1"/>
</dbReference>
<dbReference type="PANTHER" id="PTHR44051:SF9">
    <property type="entry name" value="GLUTATHIONE S-TRANSFERASE 1"/>
    <property type="match status" value="1"/>
</dbReference>
<accession>A0A4R7PBF5</accession>
<dbReference type="InterPro" id="IPR036249">
    <property type="entry name" value="Thioredoxin-like_sf"/>
</dbReference>
<dbReference type="Proteomes" id="UP000295341">
    <property type="component" value="Unassembled WGS sequence"/>
</dbReference>
<dbReference type="SFLD" id="SFLDG01150">
    <property type="entry name" value="Main.1:_Beta-like"/>
    <property type="match status" value="1"/>
</dbReference>
<gene>
    <name evidence="2" type="ORF">DFR24_0783</name>
</gene>
<dbReference type="InterPro" id="IPR036282">
    <property type="entry name" value="Glutathione-S-Trfase_C_sf"/>
</dbReference>